<sequence length="74" mass="8798">MKKDDAERAIRGLCHVWRREAGLDDAAPLDLHFSSFWEWMKGHHIQYTTFKARGGAAFIAELWFDQEFKLTWTR</sequence>
<organism evidence="1">
    <name type="scientific">Methylobacterium bullatum</name>
    <dbReference type="NCBI Taxonomy" id="570505"/>
    <lineage>
        <taxon>Bacteria</taxon>
        <taxon>Pseudomonadati</taxon>
        <taxon>Pseudomonadota</taxon>
        <taxon>Alphaproteobacteria</taxon>
        <taxon>Hyphomicrobiales</taxon>
        <taxon>Methylobacteriaceae</taxon>
        <taxon>Methylobacterium</taxon>
    </lineage>
</organism>
<dbReference type="AlphaFoldDB" id="A0A679JIF0"/>
<geneLocation type="plasmid" evidence="1">
    <name>2</name>
</geneLocation>
<keyword evidence="1" id="KW-0614">Plasmid</keyword>
<gene>
    <name evidence="1" type="ORF">MBUL_04455</name>
</gene>
<accession>A0A679JIF0</accession>
<dbReference type="EMBL" id="LR743505">
    <property type="protein sequence ID" value="CAA2108962.1"/>
    <property type="molecule type" value="Genomic_DNA"/>
</dbReference>
<protein>
    <submittedName>
        <fullName evidence="1">Uncharacterized protein</fullName>
    </submittedName>
</protein>
<reference evidence="1" key="1">
    <citation type="submission" date="2019-12" db="EMBL/GenBank/DDBJ databases">
        <authorList>
            <person name="Cremers G."/>
        </authorList>
    </citation>
    <scope>NUCLEOTIDE SEQUENCE</scope>
    <source>
        <strain evidence="1">Mbul1</strain>
        <plasmid evidence="1">2</plasmid>
    </source>
</reference>
<name>A0A679JIF0_9HYPH</name>
<evidence type="ECO:0000313" key="1">
    <source>
        <dbReference type="EMBL" id="CAA2108962.1"/>
    </source>
</evidence>
<proteinExistence type="predicted"/>